<dbReference type="InterPro" id="IPR023271">
    <property type="entry name" value="Aquaporin-like"/>
</dbReference>
<feature type="transmembrane region" description="Helical" evidence="11">
    <location>
        <begin position="193"/>
        <end position="213"/>
    </location>
</feature>
<dbReference type="InterPro" id="IPR024002">
    <property type="entry name" value="For/NO2_transpt_CS"/>
</dbReference>
<dbReference type="RefSeq" id="WP_087105895.1">
    <property type="nucleotide sequence ID" value="NZ_CBCSCN010000012.1"/>
</dbReference>
<gene>
    <name evidence="12" type="primary">focA_1</name>
    <name evidence="12" type="ORF">EHSB41UT_00133</name>
</gene>
<name>A0A1X7AE85_9GAMM</name>
<keyword evidence="5 11" id="KW-0812">Transmembrane</keyword>
<comment type="subcellular location">
    <subcellularLocation>
        <location evidence="1">Cell inner membrane</location>
        <topology evidence="1">Multi-pass membrane protein</topology>
    </subcellularLocation>
</comment>
<feature type="transmembrane region" description="Helical" evidence="11">
    <location>
        <begin position="251"/>
        <end position="279"/>
    </location>
</feature>
<evidence type="ECO:0000256" key="6">
    <source>
        <dbReference type="ARBA" id="ARBA00022989"/>
    </source>
</evidence>
<feature type="transmembrane region" description="Helical" evidence="11">
    <location>
        <begin position="36"/>
        <end position="56"/>
    </location>
</feature>
<dbReference type="PANTHER" id="PTHR30520:SF10">
    <property type="entry name" value="FORMATE CHANNEL FOCA-RELATED"/>
    <property type="match status" value="1"/>
</dbReference>
<comment type="similarity">
    <text evidence="9">Belongs to the FNT transporter (TC 1.A.16) family.</text>
</comment>
<evidence type="ECO:0000256" key="5">
    <source>
        <dbReference type="ARBA" id="ARBA00022692"/>
    </source>
</evidence>
<evidence type="ECO:0000256" key="8">
    <source>
        <dbReference type="ARBA" id="ARBA00035914"/>
    </source>
</evidence>
<protein>
    <recommendedName>
        <fullName evidence="10">Formate transporter FocA</fullName>
    </recommendedName>
</protein>
<organism evidence="12 13">
    <name type="scientific">Parendozoicomonas haliclonae</name>
    <dbReference type="NCBI Taxonomy" id="1960125"/>
    <lineage>
        <taxon>Bacteria</taxon>
        <taxon>Pseudomonadati</taxon>
        <taxon>Pseudomonadota</taxon>
        <taxon>Gammaproteobacteria</taxon>
        <taxon>Oceanospirillales</taxon>
        <taxon>Endozoicomonadaceae</taxon>
        <taxon>Parendozoicomonas</taxon>
    </lineage>
</organism>
<dbReference type="InterPro" id="IPR023999">
    <property type="entry name" value="Formate_transptr_FocA"/>
</dbReference>
<feature type="transmembrane region" description="Helical" evidence="11">
    <location>
        <begin position="162"/>
        <end position="181"/>
    </location>
</feature>
<evidence type="ECO:0000313" key="12">
    <source>
        <dbReference type="EMBL" id="SMA32268.1"/>
    </source>
</evidence>
<reference evidence="12 13" key="1">
    <citation type="submission" date="2017-03" db="EMBL/GenBank/DDBJ databases">
        <authorList>
            <person name="Afonso C.L."/>
            <person name="Miller P.J."/>
            <person name="Scott M.A."/>
            <person name="Spackman E."/>
            <person name="Goraichik I."/>
            <person name="Dimitrov K.M."/>
            <person name="Suarez D.L."/>
            <person name="Swayne D.E."/>
        </authorList>
    </citation>
    <scope>NUCLEOTIDE SEQUENCE [LARGE SCALE GENOMIC DNA]</scope>
    <source>
        <strain evidence="12">SB41UT1</strain>
    </source>
</reference>
<dbReference type="NCBIfam" id="TIGR00790">
    <property type="entry name" value="fnt"/>
    <property type="match status" value="1"/>
</dbReference>
<evidence type="ECO:0000256" key="2">
    <source>
        <dbReference type="ARBA" id="ARBA00022448"/>
    </source>
</evidence>
<evidence type="ECO:0000256" key="4">
    <source>
        <dbReference type="ARBA" id="ARBA00022519"/>
    </source>
</evidence>
<keyword evidence="13" id="KW-1185">Reference proteome</keyword>
<feature type="transmembrane region" description="Helical" evidence="11">
    <location>
        <begin position="76"/>
        <end position="102"/>
    </location>
</feature>
<dbReference type="OrthoDB" id="9786493at2"/>
<keyword evidence="4" id="KW-0997">Cell inner membrane</keyword>
<dbReference type="GO" id="GO:0005886">
    <property type="term" value="C:plasma membrane"/>
    <property type="evidence" value="ECO:0007669"/>
    <property type="project" value="UniProtKB-SubCell"/>
</dbReference>
<keyword evidence="6 11" id="KW-1133">Transmembrane helix</keyword>
<keyword evidence="7 11" id="KW-0472">Membrane</keyword>
<feature type="transmembrane region" description="Helical" evidence="11">
    <location>
        <begin position="114"/>
        <end position="134"/>
    </location>
</feature>
<evidence type="ECO:0000313" key="13">
    <source>
        <dbReference type="Proteomes" id="UP000196573"/>
    </source>
</evidence>
<evidence type="ECO:0000256" key="7">
    <source>
        <dbReference type="ARBA" id="ARBA00023136"/>
    </source>
</evidence>
<dbReference type="InterPro" id="IPR000292">
    <property type="entry name" value="For/NO2_transpt"/>
</dbReference>
<sequence length="283" mass="29932">MTANALETGARSPYAMAELGEQIALGKANKAVSKTLLLAIMAGMMISLAGVFYTTVSAGAGDMPYGMAKLIGGITFSMGLMAVVLCGGDLFTSSTLIAIPAASGKVSIPQMLKNWGVVYVGNLIGSLMIVWMIVYTDQWHGGHGEIGHSALYIANAKLSHSFGQALVLGILCNLMVCMAVWMSYSARAASGKMLAMVLPVAMFIAAGFEHSIANMYLLPVGLAIKSVAAPEFWAEIGKTPEYFSNITLDNILWMNLLPVTIGNIIGGSILIGLFNWGVFLKKH</sequence>
<keyword evidence="3" id="KW-1003">Cell membrane</keyword>
<dbReference type="Pfam" id="PF01226">
    <property type="entry name" value="Form_Nir_trans"/>
    <property type="match status" value="1"/>
</dbReference>
<dbReference type="Gene3D" id="1.20.1080.10">
    <property type="entry name" value="Glycerol uptake facilitator protein"/>
    <property type="match status" value="1"/>
</dbReference>
<dbReference type="EMBL" id="FWPT01000001">
    <property type="protein sequence ID" value="SMA32268.1"/>
    <property type="molecule type" value="Genomic_DNA"/>
</dbReference>
<evidence type="ECO:0000256" key="10">
    <source>
        <dbReference type="NCBIfam" id="TIGR04060"/>
    </source>
</evidence>
<keyword evidence="2" id="KW-0813">Transport</keyword>
<dbReference type="AlphaFoldDB" id="A0A1X7AE85"/>
<dbReference type="PANTHER" id="PTHR30520">
    <property type="entry name" value="FORMATE TRANSPORTER-RELATED"/>
    <property type="match status" value="1"/>
</dbReference>
<evidence type="ECO:0000256" key="1">
    <source>
        <dbReference type="ARBA" id="ARBA00004429"/>
    </source>
</evidence>
<dbReference type="GO" id="GO:0015499">
    <property type="term" value="F:formate transmembrane transporter activity"/>
    <property type="evidence" value="ECO:0007669"/>
    <property type="project" value="UniProtKB-UniRule"/>
</dbReference>
<dbReference type="NCBIfam" id="TIGR04060">
    <property type="entry name" value="formate_focA"/>
    <property type="match status" value="1"/>
</dbReference>
<accession>A0A1X7AE85</accession>
<comment type="catalytic activity">
    <reaction evidence="8">
        <text>formate(in) = formate(out)</text>
        <dbReference type="Rhea" id="RHEA:29679"/>
        <dbReference type="ChEBI" id="CHEBI:15740"/>
    </reaction>
</comment>
<dbReference type="PROSITE" id="PS01005">
    <property type="entry name" value="FORMATE_NITRITE_TP_1"/>
    <property type="match status" value="1"/>
</dbReference>
<evidence type="ECO:0000256" key="3">
    <source>
        <dbReference type="ARBA" id="ARBA00022475"/>
    </source>
</evidence>
<evidence type="ECO:0000256" key="11">
    <source>
        <dbReference type="SAM" id="Phobius"/>
    </source>
</evidence>
<dbReference type="Proteomes" id="UP000196573">
    <property type="component" value="Unassembled WGS sequence"/>
</dbReference>
<proteinExistence type="inferred from homology"/>
<evidence type="ECO:0000256" key="9">
    <source>
        <dbReference type="ARBA" id="ARBA00049660"/>
    </source>
</evidence>